<reference evidence="2 3" key="1">
    <citation type="submission" date="2021-03" db="EMBL/GenBank/DDBJ databases">
        <title>Antimicrobial resistance genes in bacteria isolated from Japanese honey, and their potential for conferring macrolide and lincosamide resistance in the American foulbrood pathogen Paenibacillus larvae.</title>
        <authorList>
            <person name="Okamoto M."/>
            <person name="Kumagai M."/>
            <person name="Kanamori H."/>
            <person name="Takamatsu D."/>
        </authorList>
    </citation>
    <scope>NUCLEOTIDE SEQUENCE [LARGE SCALE GENOMIC DNA]</scope>
    <source>
        <strain evidence="2 3">J15TS10</strain>
    </source>
</reference>
<sequence>MGYSGEGEHPYIDYNFTKWFRAYKFTPWLNRLGVKSGAKAILALKNWQRFFMKESINGVDYLFGIPHPSIPDNAKIFTRRALNLETGQMVREGTMEDIRVFTQMLNLYLEEALAKWVKSSCKVKILEQDESVRNNTTVRFDGTFLRIYLPADVLTPWSNRFEGHARCLELHYSVPQLGTLIYMMMMYSFGWIFLKA</sequence>
<gene>
    <name evidence="2" type="ORF">J15TS10_30940</name>
</gene>
<proteinExistence type="predicted"/>
<dbReference type="Proteomes" id="UP000681290">
    <property type="component" value="Unassembled WGS sequence"/>
</dbReference>
<organism evidence="2 3">
    <name type="scientific">Paenibacillus woosongensis</name>
    <dbReference type="NCBI Taxonomy" id="307580"/>
    <lineage>
        <taxon>Bacteria</taxon>
        <taxon>Bacillati</taxon>
        <taxon>Bacillota</taxon>
        <taxon>Bacilli</taxon>
        <taxon>Bacillales</taxon>
        <taxon>Paenibacillaceae</taxon>
        <taxon>Paenibacillus</taxon>
    </lineage>
</organism>
<dbReference type="EMBL" id="BOSM01000005">
    <property type="protein sequence ID" value="GIP59280.1"/>
    <property type="molecule type" value="Genomic_DNA"/>
</dbReference>
<feature type="transmembrane region" description="Helical" evidence="1">
    <location>
        <begin position="177"/>
        <end position="194"/>
    </location>
</feature>
<keyword evidence="1" id="KW-1133">Transmembrane helix</keyword>
<name>A0ABQ4MTN5_9BACL</name>
<keyword evidence="1" id="KW-0812">Transmembrane</keyword>
<evidence type="ECO:0000313" key="2">
    <source>
        <dbReference type="EMBL" id="GIP59280.1"/>
    </source>
</evidence>
<comment type="caution">
    <text evidence="2">The sequence shown here is derived from an EMBL/GenBank/DDBJ whole genome shotgun (WGS) entry which is preliminary data.</text>
</comment>
<keyword evidence="1" id="KW-0472">Membrane</keyword>
<keyword evidence="3" id="KW-1185">Reference proteome</keyword>
<evidence type="ECO:0000256" key="1">
    <source>
        <dbReference type="SAM" id="Phobius"/>
    </source>
</evidence>
<accession>A0ABQ4MTN5</accession>
<protein>
    <submittedName>
        <fullName evidence="2">Uncharacterized protein</fullName>
    </submittedName>
</protein>
<evidence type="ECO:0000313" key="3">
    <source>
        <dbReference type="Proteomes" id="UP000681290"/>
    </source>
</evidence>